<accession>A0ABY1INP1</accession>
<sequence>MLSDARPPRHGAPQPYRPAGIDEMVDAGGVVRPHYRSLVDALATMPVAEQVRRQGQAEQYLREAGVYYRDTAEGAGATAAEHAWPLAFLPLVIDAAEWRGLEAALIQRVRFLESLLTDVYGDRALVTEGLLPGTVLAGNREFLHPLANQAHNGLPLLGFVAMDLMRGADGVWRLLGDRTQAPSGAGFALENRVATARAFPELVRDGRVRRLAGFFKGFRDALNARNAALGGESIGILSPGLMSETSYEHAYLARYLGFQLVEGGDLTVRQDRVFVRSVEGDRPVAVLWRRLDADFADPVELNGDSRIGAAGLSRSVRAGNLLMVNALGSGFLEDPSLAPYMDTLAERLIGERLLMRPAQQTSVPSTAPVLSSGSLSPRPVTLRVFLARGRDGWHAMPGGFARVAEVALPGAAIRAGGRSVDVWVMSDEPQSDLTLLSRDAVFSRRLPGALPARAADNLFWLGRQVERLEQASRIMRTHQGRLADAAPLAEVDKALRGALMRFGLDADSPLPGLAALAGMACDIAARIRDRFSPDGWRVLSEIPPLLAQARPATHAEAAAVANGILGRLSGFTGLVEENMYRLNGWRFLQCGRRIERGIAFCESLADLVRPDLGDEALDAILELADSRLTYRRRYSVELWRHAVLDLSVLDPLNPRSVTFLAEELDAIIHALPGFQAGEPLTQPGRRIARLAVRLRTADPREVDAAFLKRVAQDMRDISELLSERYFAPVAAHPSAYGGSTVE</sequence>
<dbReference type="SUPFAM" id="SSF56059">
    <property type="entry name" value="Glutathione synthetase ATP-binding domain-like"/>
    <property type="match status" value="1"/>
</dbReference>
<organism evidence="3 4">
    <name type="scientific">Aureimonas altamirensis DSM 21988</name>
    <dbReference type="NCBI Taxonomy" id="1121026"/>
    <lineage>
        <taxon>Bacteria</taxon>
        <taxon>Pseudomonadati</taxon>
        <taxon>Pseudomonadota</taxon>
        <taxon>Alphaproteobacteria</taxon>
        <taxon>Hyphomicrobiales</taxon>
        <taxon>Aurantimonadaceae</taxon>
        <taxon>Aureimonas</taxon>
    </lineage>
</organism>
<evidence type="ECO:0000313" key="4">
    <source>
        <dbReference type="Proteomes" id="UP000184290"/>
    </source>
</evidence>
<evidence type="ECO:0000259" key="2">
    <source>
        <dbReference type="Pfam" id="PF14403"/>
    </source>
</evidence>
<dbReference type="Gene3D" id="3.40.50.11290">
    <property type="match status" value="1"/>
</dbReference>
<protein>
    <submittedName>
        <fullName evidence="3">Uncharacterized conserved protein, circularly permuted ATPgrasp superfamily</fullName>
    </submittedName>
</protein>
<dbReference type="Pfam" id="PF04168">
    <property type="entry name" value="Alpha-E"/>
    <property type="match status" value="1"/>
</dbReference>
<dbReference type="PANTHER" id="PTHR34595">
    <property type="entry name" value="BLR5612 PROTEIN"/>
    <property type="match status" value="1"/>
</dbReference>
<evidence type="ECO:0000259" key="1">
    <source>
        <dbReference type="Pfam" id="PF04168"/>
    </source>
</evidence>
<dbReference type="PANTHER" id="PTHR34595:SF2">
    <property type="entry name" value="BLR2978 PROTEIN"/>
    <property type="match status" value="1"/>
</dbReference>
<evidence type="ECO:0000313" key="3">
    <source>
        <dbReference type="EMBL" id="SHJ68744.1"/>
    </source>
</evidence>
<keyword evidence="4" id="KW-1185">Reference proteome</keyword>
<dbReference type="InterPro" id="IPR025841">
    <property type="entry name" value="CP_ATPgrasp_2"/>
</dbReference>
<dbReference type="InterPro" id="IPR051680">
    <property type="entry name" value="ATP-dep_Glu-Cys_Ligase-2"/>
</dbReference>
<gene>
    <name evidence="3" type="ORF">SAMN02745911_3005</name>
</gene>
<feature type="domain" description="Circularly permuted ATP-grasp type 2" evidence="2">
    <location>
        <begin position="90"/>
        <end position="356"/>
    </location>
</feature>
<comment type="caution">
    <text evidence="3">The sequence shown here is derived from an EMBL/GenBank/DDBJ whole genome shotgun (WGS) entry which is preliminary data.</text>
</comment>
<proteinExistence type="predicted"/>
<feature type="domain" description="DUF403" evidence="1">
    <location>
        <begin position="450"/>
        <end position="726"/>
    </location>
</feature>
<name>A0ABY1INP1_9HYPH</name>
<dbReference type="Pfam" id="PF14403">
    <property type="entry name" value="CP_ATPgrasp_2"/>
    <property type="match status" value="1"/>
</dbReference>
<dbReference type="RefSeq" id="WP_073469362.1">
    <property type="nucleotide sequence ID" value="NZ_FQZC01000004.1"/>
</dbReference>
<reference evidence="3 4" key="1">
    <citation type="submission" date="2016-11" db="EMBL/GenBank/DDBJ databases">
        <authorList>
            <person name="Varghese N."/>
            <person name="Submissions S."/>
        </authorList>
    </citation>
    <scope>NUCLEOTIDE SEQUENCE [LARGE SCALE GENOMIC DNA]</scope>
    <source>
        <strain evidence="3 4">DSM 21988</strain>
    </source>
</reference>
<dbReference type="InterPro" id="IPR007296">
    <property type="entry name" value="DUF403"/>
</dbReference>
<dbReference type="EMBL" id="FQZC01000004">
    <property type="protein sequence ID" value="SHJ68744.1"/>
    <property type="molecule type" value="Genomic_DNA"/>
</dbReference>
<dbReference type="Proteomes" id="UP000184290">
    <property type="component" value="Unassembled WGS sequence"/>
</dbReference>